<evidence type="ECO:0000313" key="7">
    <source>
        <dbReference type="WBParaSite" id="ACRNAN_scaffold6539.g8097.t1"/>
    </source>
</evidence>
<dbReference type="Gene3D" id="1.10.565.10">
    <property type="entry name" value="Retinoid X Receptor"/>
    <property type="match status" value="1"/>
</dbReference>
<feature type="region of interest" description="Disordered" evidence="4">
    <location>
        <begin position="32"/>
        <end position="71"/>
    </location>
</feature>
<organism evidence="6 7">
    <name type="scientific">Acrobeloides nanus</name>
    <dbReference type="NCBI Taxonomy" id="290746"/>
    <lineage>
        <taxon>Eukaryota</taxon>
        <taxon>Metazoa</taxon>
        <taxon>Ecdysozoa</taxon>
        <taxon>Nematoda</taxon>
        <taxon>Chromadorea</taxon>
        <taxon>Rhabditida</taxon>
        <taxon>Tylenchina</taxon>
        <taxon>Cephalobomorpha</taxon>
        <taxon>Cephaloboidea</taxon>
        <taxon>Cephalobidae</taxon>
        <taxon>Acrobeloides</taxon>
    </lineage>
</organism>
<evidence type="ECO:0000256" key="4">
    <source>
        <dbReference type="SAM" id="MobiDB-lite"/>
    </source>
</evidence>
<dbReference type="PANTHER" id="PTHR45680:SF23">
    <property type="entry name" value="NUCLEAR HORMONE RECEPTOR FAMILY"/>
    <property type="match status" value="1"/>
</dbReference>
<dbReference type="Proteomes" id="UP000887540">
    <property type="component" value="Unplaced"/>
</dbReference>
<keyword evidence="2" id="KW-0804">Transcription</keyword>
<dbReference type="PANTHER" id="PTHR45680">
    <property type="entry name" value="NUCLEAR HORMONE RECEPTOR FAMILY"/>
    <property type="match status" value="1"/>
</dbReference>
<dbReference type="InterPro" id="IPR035500">
    <property type="entry name" value="NHR-like_dom_sf"/>
</dbReference>
<dbReference type="SMART" id="SM00430">
    <property type="entry name" value="HOLI"/>
    <property type="match status" value="1"/>
</dbReference>
<dbReference type="WBParaSite" id="ACRNAN_scaffold6539.g8097.t1">
    <property type="protein sequence ID" value="ACRNAN_scaffold6539.g8097.t1"/>
    <property type="gene ID" value="ACRNAN_scaffold6539.g8097"/>
</dbReference>
<keyword evidence="1" id="KW-0805">Transcription regulation</keyword>
<dbReference type="Pfam" id="PF00104">
    <property type="entry name" value="Hormone_recep"/>
    <property type="match status" value="1"/>
</dbReference>
<feature type="domain" description="NR LBD" evidence="5">
    <location>
        <begin position="87"/>
        <end position="361"/>
    </location>
</feature>
<evidence type="ECO:0000259" key="5">
    <source>
        <dbReference type="PROSITE" id="PS51843"/>
    </source>
</evidence>
<name>A0A914E9T6_9BILA</name>
<keyword evidence="6" id="KW-1185">Reference proteome</keyword>
<sequence length="361" mass="42128">MTIAAWFAVQKRLACIFKLQRCYQVGMRYEKIDTDNGNSSSDDASSRMVPTSSTDDSSPQQNSVSSPELQVAPMSNDISSTHYTSKRLSPLVESVKNILNQPFPPPMYNLPYGVHMTPLQQLQYAFARFLEIVRPNVDNIEVLEVADKLKSFKFQEEYVQKFAELVMCCEPFANLPPNDKWLLFRHFWCAFYSMERYYSSVEMFGYDSNKYLIDMQFAADLNTQWYISTVTPDKSIEYNNFCSQVKVKWMKNFITPIKLLGITRFEIVYMLIQMMWSVHVVDGVSDATKAIGNRILEQVSSELHNFYTYDMQLPNYASRHAQLMRLISVAENHVHMYKDYMLMARIFNIFENELYISELID</sequence>
<keyword evidence="3" id="KW-0675">Receptor</keyword>
<dbReference type="InterPro" id="IPR051152">
    <property type="entry name" value="C.elegans_Orphan_NR"/>
</dbReference>
<accession>A0A914E9T6</accession>
<feature type="compositionally biased region" description="Polar residues" evidence="4">
    <location>
        <begin position="48"/>
        <end position="68"/>
    </location>
</feature>
<dbReference type="SUPFAM" id="SSF48508">
    <property type="entry name" value="Nuclear receptor ligand-binding domain"/>
    <property type="match status" value="1"/>
</dbReference>
<evidence type="ECO:0000313" key="6">
    <source>
        <dbReference type="Proteomes" id="UP000887540"/>
    </source>
</evidence>
<evidence type="ECO:0000256" key="3">
    <source>
        <dbReference type="ARBA" id="ARBA00023170"/>
    </source>
</evidence>
<dbReference type="InterPro" id="IPR000536">
    <property type="entry name" value="Nucl_hrmn_rcpt_lig-bd"/>
</dbReference>
<protein>
    <submittedName>
        <fullName evidence="7">NR LBD domain-containing protein</fullName>
    </submittedName>
</protein>
<dbReference type="PROSITE" id="PS51843">
    <property type="entry name" value="NR_LBD"/>
    <property type="match status" value="1"/>
</dbReference>
<reference evidence="7" key="1">
    <citation type="submission" date="2022-11" db="UniProtKB">
        <authorList>
            <consortium name="WormBaseParasite"/>
        </authorList>
    </citation>
    <scope>IDENTIFICATION</scope>
</reference>
<evidence type="ECO:0000256" key="2">
    <source>
        <dbReference type="ARBA" id="ARBA00023163"/>
    </source>
</evidence>
<proteinExistence type="predicted"/>
<dbReference type="AlphaFoldDB" id="A0A914E9T6"/>
<evidence type="ECO:0000256" key="1">
    <source>
        <dbReference type="ARBA" id="ARBA00023015"/>
    </source>
</evidence>